<protein>
    <recommendedName>
        <fullName evidence="10">Vitamin H transporter</fullName>
    </recommendedName>
</protein>
<evidence type="ECO:0000256" key="7">
    <source>
        <dbReference type="SAM" id="Phobius"/>
    </source>
</evidence>
<dbReference type="PANTHER" id="PTHR43791">
    <property type="entry name" value="PERMEASE-RELATED"/>
    <property type="match status" value="1"/>
</dbReference>
<dbReference type="Pfam" id="PF07690">
    <property type="entry name" value="MFS_1"/>
    <property type="match status" value="1"/>
</dbReference>
<feature type="compositionally biased region" description="Low complexity" evidence="6">
    <location>
        <begin position="25"/>
        <end position="41"/>
    </location>
</feature>
<dbReference type="InterPro" id="IPR011701">
    <property type="entry name" value="MFS"/>
</dbReference>
<evidence type="ECO:0000256" key="1">
    <source>
        <dbReference type="ARBA" id="ARBA00004141"/>
    </source>
</evidence>
<evidence type="ECO:0000256" key="4">
    <source>
        <dbReference type="ARBA" id="ARBA00022989"/>
    </source>
</evidence>
<evidence type="ECO:0000256" key="5">
    <source>
        <dbReference type="ARBA" id="ARBA00023136"/>
    </source>
</evidence>
<reference evidence="8 9" key="1">
    <citation type="journal article" date="2024" name="Commun. Biol.">
        <title>Comparative genomic analysis of thermophilic fungi reveals convergent evolutionary adaptations and gene losses.</title>
        <authorList>
            <person name="Steindorff A.S."/>
            <person name="Aguilar-Pontes M.V."/>
            <person name="Robinson A.J."/>
            <person name="Andreopoulos B."/>
            <person name="LaButti K."/>
            <person name="Kuo A."/>
            <person name="Mondo S."/>
            <person name="Riley R."/>
            <person name="Otillar R."/>
            <person name="Haridas S."/>
            <person name="Lipzen A."/>
            <person name="Grimwood J."/>
            <person name="Schmutz J."/>
            <person name="Clum A."/>
            <person name="Reid I.D."/>
            <person name="Moisan M.C."/>
            <person name="Butler G."/>
            <person name="Nguyen T.T.M."/>
            <person name="Dewar K."/>
            <person name="Conant G."/>
            <person name="Drula E."/>
            <person name="Henrissat B."/>
            <person name="Hansel C."/>
            <person name="Singer S."/>
            <person name="Hutchinson M.I."/>
            <person name="de Vries R.P."/>
            <person name="Natvig D.O."/>
            <person name="Powell A.J."/>
            <person name="Tsang A."/>
            <person name="Grigoriev I.V."/>
        </authorList>
    </citation>
    <scope>NUCLEOTIDE SEQUENCE [LARGE SCALE GENOMIC DNA]</scope>
    <source>
        <strain evidence="8 9">ATCC 24622</strain>
    </source>
</reference>
<dbReference type="EMBL" id="JAZHXJ010001386">
    <property type="protein sequence ID" value="KAL1844899.1"/>
    <property type="molecule type" value="Genomic_DNA"/>
</dbReference>
<dbReference type="Gene3D" id="1.20.1250.20">
    <property type="entry name" value="MFS general substrate transporter like domains"/>
    <property type="match status" value="1"/>
</dbReference>
<evidence type="ECO:0008006" key="10">
    <source>
        <dbReference type="Google" id="ProtNLM"/>
    </source>
</evidence>
<evidence type="ECO:0000313" key="8">
    <source>
        <dbReference type="EMBL" id="KAL1844899.1"/>
    </source>
</evidence>
<organism evidence="8 9">
    <name type="scientific">Phialemonium thermophilum</name>
    <dbReference type="NCBI Taxonomy" id="223376"/>
    <lineage>
        <taxon>Eukaryota</taxon>
        <taxon>Fungi</taxon>
        <taxon>Dikarya</taxon>
        <taxon>Ascomycota</taxon>
        <taxon>Pezizomycotina</taxon>
        <taxon>Sordariomycetes</taxon>
        <taxon>Sordariomycetidae</taxon>
        <taxon>Cephalothecales</taxon>
        <taxon>Cephalothecaceae</taxon>
        <taxon>Phialemonium</taxon>
    </lineage>
</organism>
<evidence type="ECO:0000256" key="6">
    <source>
        <dbReference type="SAM" id="MobiDB-lite"/>
    </source>
</evidence>
<keyword evidence="3 7" id="KW-0812">Transmembrane</keyword>
<evidence type="ECO:0000313" key="9">
    <source>
        <dbReference type="Proteomes" id="UP001586593"/>
    </source>
</evidence>
<keyword evidence="4 7" id="KW-1133">Transmembrane helix</keyword>
<feature type="region of interest" description="Disordered" evidence="6">
    <location>
        <begin position="511"/>
        <end position="530"/>
    </location>
</feature>
<feature type="transmembrane region" description="Helical" evidence="7">
    <location>
        <begin position="445"/>
        <end position="467"/>
    </location>
</feature>
<feature type="transmembrane region" description="Helical" evidence="7">
    <location>
        <begin position="316"/>
        <end position="333"/>
    </location>
</feature>
<comment type="caution">
    <text evidence="8">The sequence shown here is derived from an EMBL/GenBank/DDBJ whole genome shotgun (WGS) entry which is preliminary data.</text>
</comment>
<name>A0ABR3VTC0_9PEZI</name>
<evidence type="ECO:0000256" key="2">
    <source>
        <dbReference type="ARBA" id="ARBA00022448"/>
    </source>
</evidence>
<feature type="transmembrane region" description="Helical" evidence="7">
    <location>
        <begin position="215"/>
        <end position="235"/>
    </location>
</feature>
<feature type="transmembrane region" description="Helical" evidence="7">
    <location>
        <begin position="179"/>
        <end position="203"/>
    </location>
</feature>
<feature type="transmembrane region" description="Helical" evidence="7">
    <location>
        <begin position="479"/>
        <end position="500"/>
    </location>
</feature>
<dbReference type="InterPro" id="IPR036259">
    <property type="entry name" value="MFS_trans_sf"/>
</dbReference>
<keyword evidence="5 7" id="KW-0472">Membrane</keyword>
<proteinExistence type="predicted"/>
<sequence length="530" mass="59854">MATTIEPAQPPEAASEVAPGPATPPKATSTATAATVEAGTPPDDDQNRKPEHQRSLWLAWLYMFDWYPKHYPEEERRFLRRLDMFLLSFSCLAFFLKWLDQSNINNAYVSGMKEDLKLYGNEYSLFSTFYNVGYIVCQVPAMLLLSRPALSRYFLPTMEVLWSVLTFAQSRMSGAASIYVTRLLLGILETPVASGSLFIMSSWYKPEELFKRAGVWYVSNNVAVMFGGYLQAAAYKNLNGVHGLAGWRWLFIIDGCISLPIGLLGFLLFPGMPSSPKPFWLTERQHQMGRQRMREAGVEAPRRISLQVLRRVFGRWHWYVGVLAYVFFLSSSYPHGQMGLWLKDEAAKHGTYTVPQINTIPTGAQGVSVVSAVLACSLCMVYPTWAVFTVVQAVFLFANICLMVWNIPTGLHFTAYYLLGFSAGVTPILIPTVNYWMRDSAEARAFCTGSMLTLGFAVSAWYPLVVFPAVEAPRWHKGYIVNFFFILGSWASLSLGFYLYHRQAKREEARRVDEEGLKGEDEPQVKCVED</sequence>
<accession>A0ABR3VTC0</accession>
<dbReference type="Proteomes" id="UP001586593">
    <property type="component" value="Unassembled WGS sequence"/>
</dbReference>
<feature type="transmembrane region" description="Helical" evidence="7">
    <location>
        <begin position="385"/>
        <end position="407"/>
    </location>
</feature>
<evidence type="ECO:0000256" key="3">
    <source>
        <dbReference type="ARBA" id="ARBA00022692"/>
    </source>
</evidence>
<feature type="transmembrane region" description="Helical" evidence="7">
    <location>
        <begin position="247"/>
        <end position="269"/>
    </location>
</feature>
<dbReference type="PANTHER" id="PTHR43791:SF28">
    <property type="entry name" value="MAJOR FACILITATOR SUPERFAMILY (MFS) PROFILE DOMAIN-CONTAINING PROTEIN"/>
    <property type="match status" value="1"/>
</dbReference>
<keyword evidence="9" id="KW-1185">Reference proteome</keyword>
<dbReference type="SUPFAM" id="SSF103473">
    <property type="entry name" value="MFS general substrate transporter"/>
    <property type="match status" value="1"/>
</dbReference>
<gene>
    <name evidence="8" type="ORF">VTK73DRAFT_1542</name>
</gene>
<feature type="region of interest" description="Disordered" evidence="6">
    <location>
        <begin position="1"/>
        <end position="50"/>
    </location>
</feature>
<keyword evidence="2" id="KW-0813">Transport</keyword>
<comment type="subcellular location">
    <subcellularLocation>
        <location evidence="1">Membrane</location>
        <topology evidence="1">Multi-pass membrane protein</topology>
    </subcellularLocation>
</comment>
<feature type="transmembrane region" description="Helical" evidence="7">
    <location>
        <begin position="123"/>
        <end position="145"/>
    </location>
</feature>
<feature type="transmembrane region" description="Helical" evidence="7">
    <location>
        <begin position="413"/>
        <end position="433"/>
    </location>
</feature>